<dbReference type="OrthoDB" id="10603633at2759"/>
<feature type="chain" id="PRO_5040295690" evidence="2">
    <location>
        <begin position="30"/>
        <end position="204"/>
    </location>
</feature>
<dbReference type="EMBL" id="CAICTM010003517">
    <property type="protein sequence ID" value="CAB9531418.1"/>
    <property type="molecule type" value="Genomic_DNA"/>
</dbReference>
<keyword evidence="4" id="KW-1185">Reference proteome</keyword>
<sequence length="204" mass="23008">MTNHHWSHLWNFLILLVAVAALLVPSSQAFSQHPLPTTARNHHCHDPRRPCRSVLFMALTPIGPFCPFRSAAATAMDAPMDEMQEHAPDFATEMTRFQLDLQMGQTPEPERLRVVANGLDHAVDQWETLVTRLRMSGDFQTKEYAKLNHRSPFECARTIRGTIGCHDAMAIGLYAGHGRQNTSTSSSTRYRSWKTHGGSEQRLC</sequence>
<protein>
    <submittedName>
        <fullName evidence="3">Uncharacterized protein</fullName>
    </submittedName>
</protein>
<comment type="caution">
    <text evidence="3">The sequence shown here is derived from an EMBL/GenBank/DDBJ whole genome shotgun (WGS) entry which is preliminary data.</text>
</comment>
<evidence type="ECO:0000256" key="1">
    <source>
        <dbReference type="SAM" id="MobiDB-lite"/>
    </source>
</evidence>
<feature type="region of interest" description="Disordered" evidence="1">
    <location>
        <begin position="177"/>
        <end position="204"/>
    </location>
</feature>
<feature type="signal peptide" evidence="2">
    <location>
        <begin position="1"/>
        <end position="29"/>
    </location>
</feature>
<name>A0A9N8I1F4_9STRA</name>
<accession>A0A9N8I1F4</accession>
<proteinExistence type="predicted"/>
<keyword evidence="2" id="KW-0732">Signal</keyword>
<organism evidence="3 4">
    <name type="scientific">Seminavis robusta</name>
    <dbReference type="NCBI Taxonomy" id="568900"/>
    <lineage>
        <taxon>Eukaryota</taxon>
        <taxon>Sar</taxon>
        <taxon>Stramenopiles</taxon>
        <taxon>Ochrophyta</taxon>
        <taxon>Bacillariophyta</taxon>
        <taxon>Bacillariophyceae</taxon>
        <taxon>Bacillariophycidae</taxon>
        <taxon>Naviculales</taxon>
        <taxon>Naviculaceae</taxon>
        <taxon>Seminavis</taxon>
    </lineage>
</organism>
<dbReference type="AlphaFoldDB" id="A0A9N8I1F4"/>
<gene>
    <name evidence="3" type="ORF">SEMRO_3519_G348830.1</name>
</gene>
<evidence type="ECO:0000313" key="3">
    <source>
        <dbReference type="EMBL" id="CAB9531418.1"/>
    </source>
</evidence>
<evidence type="ECO:0000313" key="4">
    <source>
        <dbReference type="Proteomes" id="UP001153069"/>
    </source>
</evidence>
<dbReference type="Proteomes" id="UP001153069">
    <property type="component" value="Unassembled WGS sequence"/>
</dbReference>
<reference evidence="3" key="1">
    <citation type="submission" date="2020-06" db="EMBL/GenBank/DDBJ databases">
        <authorList>
            <consortium name="Plant Systems Biology data submission"/>
        </authorList>
    </citation>
    <scope>NUCLEOTIDE SEQUENCE</scope>
    <source>
        <strain evidence="3">D6</strain>
    </source>
</reference>
<evidence type="ECO:0000256" key="2">
    <source>
        <dbReference type="SAM" id="SignalP"/>
    </source>
</evidence>